<dbReference type="RefSeq" id="WP_339393921.1">
    <property type="nucleotide sequence ID" value="NZ_BAAAAF010000021.1"/>
</dbReference>
<dbReference type="EMBL" id="BAAAAF010000021">
    <property type="protein sequence ID" value="GAA0037297.1"/>
    <property type="molecule type" value="Genomic_DNA"/>
</dbReference>
<sequence>MRILLLSHYYWPEVGAPQRRWSTMVSHLIANGHEIVVAAPHPHYPYTRRDEFFGSRVGHRRRRVRARLGGTWEDGEHGEKIIRVPYLHSGASMARQMLDQTVAASGALSTALRRLQGPHRPDVVVSTTPALPTLLAGDLVSRILRVPHVAEVRDAWPDLIHELSLVTNAAGRFLPSAVCGRLEDTLIPGFLTRAQRRAAVVVVTTESFCTRLRERGINATVVRSGVSRSEIDSTLFVPAHRPQGEDGVNLLYVGTVGRSQDLGAAIRAAATVPGTHLRIVGDGADKDALVELAAHLDAPVDFYPQSTGTELAAHWDWADAGLVSLGDVPAHTRTVPSKLYSLMVRGIPVLGIVAGEAADIITVNGAGSVAKPGDVESIAEAMRTFAEAVVRPSERAREWTIDNASAEVMGRDYERILEEVCR</sequence>
<protein>
    <recommendedName>
        <fullName evidence="1">D-inositol 3-phosphate glycosyltransferase</fullName>
    </recommendedName>
</protein>
<dbReference type="PANTHER" id="PTHR45947:SF3">
    <property type="entry name" value="SULFOQUINOVOSYL TRANSFERASE SQD2"/>
    <property type="match status" value="1"/>
</dbReference>
<reference evidence="2 3" key="1">
    <citation type="submission" date="2024-01" db="EMBL/GenBank/DDBJ databases">
        <title>Characterization of antibiotic resistant novel bacterial strains and their environmental applications.</title>
        <authorList>
            <person name="Manzoor S."/>
            <person name="Abbas S."/>
            <person name="Arshad M."/>
            <person name="Ahmed I."/>
        </authorList>
    </citation>
    <scope>NUCLEOTIDE SEQUENCE [LARGE SCALE GENOMIC DNA]</scope>
    <source>
        <strain evidence="2 3">NCCP-602</strain>
    </source>
</reference>
<dbReference type="Gene3D" id="3.40.50.2000">
    <property type="entry name" value="Glycogen Phosphorylase B"/>
    <property type="match status" value="2"/>
</dbReference>
<organism evidence="2 3">
    <name type="scientific">Brevibacterium metallidurans</name>
    <dbReference type="NCBI Taxonomy" id="1482676"/>
    <lineage>
        <taxon>Bacteria</taxon>
        <taxon>Bacillati</taxon>
        <taxon>Actinomycetota</taxon>
        <taxon>Actinomycetes</taxon>
        <taxon>Micrococcales</taxon>
        <taxon>Brevibacteriaceae</taxon>
        <taxon>Brevibacterium</taxon>
    </lineage>
</organism>
<dbReference type="Pfam" id="PF13692">
    <property type="entry name" value="Glyco_trans_1_4"/>
    <property type="match status" value="1"/>
</dbReference>
<proteinExistence type="predicted"/>
<dbReference type="PANTHER" id="PTHR45947">
    <property type="entry name" value="SULFOQUINOVOSYL TRANSFERASE SQD2"/>
    <property type="match status" value="1"/>
</dbReference>
<comment type="caution">
    <text evidence="2">The sequence shown here is derived from an EMBL/GenBank/DDBJ whole genome shotgun (WGS) entry which is preliminary data.</text>
</comment>
<dbReference type="SUPFAM" id="SSF53756">
    <property type="entry name" value="UDP-Glycosyltransferase/glycogen phosphorylase"/>
    <property type="match status" value="1"/>
</dbReference>
<accession>A0ABP3CBL5</accession>
<keyword evidence="3" id="KW-1185">Reference proteome</keyword>
<gene>
    <name evidence="2" type="ORF">NCCP602_32590</name>
</gene>
<evidence type="ECO:0000313" key="2">
    <source>
        <dbReference type="EMBL" id="GAA0037297.1"/>
    </source>
</evidence>
<dbReference type="Proteomes" id="UP001498238">
    <property type="component" value="Unassembled WGS sequence"/>
</dbReference>
<dbReference type="CDD" id="cd03794">
    <property type="entry name" value="GT4_WbuB-like"/>
    <property type="match status" value="1"/>
</dbReference>
<evidence type="ECO:0000256" key="1">
    <source>
        <dbReference type="ARBA" id="ARBA00021292"/>
    </source>
</evidence>
<dbReference type="InterPro" id="IPR050194">
    <property type="entry name" value="Glycosyltransferase_grp1"/>
</dbReference>
<name>A0ABP3CBL5_9MICO</name>
<evidence type="ECO:0000313" key="3">
    <source>
        <dbReference type="Proteomes" id="UP001498238"/>
    </source>
</evidence>